<keyword evidence="2" id="KW-1185">Reference proteome</keyword>
<gene>
    <name evidence="1" type="ORF">PXEA_LOCUS11103</name>
</gene>
<dbReference type="GO" id="GO:0090374">
    <property type="term" value="P:oligopeptide export from mitochondrion"/>
    <property type="evidence" value="ECO:0007669"/>
    <property type="project" value="TreeGrafter"/>
</dbReference>
<dbReference type="AlphaFoldDB" id="A0A3S5CL85"/>
<dbReference type="GO" id="GO:0005743">
    <property type="term" value="C:mitochondrial inner membrane"/>
    <property type="evidence" value="ECO:0007669"/>
    <property type="project" value="TreeGrafter"/>
</dbReference>
<dbReference type="PANTHER" id="PTHR43394">
    <property type="entry name" value="ATP-DEPENDENT PERMEASE MDL1, MITOCHONDRIAL"/>
    <property type="match status" value="1"/>
</dbReference>
<name>A0A3S5CL85_9PLAT</name>
<comment type="caution">
    <text evidence="1">The sequence shown here is derived from an EMBL/GenBank/DDBJ whole genome shotgun (WGS) entry which is preliminary data.</text>
</comment>
<proteinExistence type="predicted"/>
<protein>
    <recommendedName>
        <fullName evidence="3">ABC transporter domain-containing protein</fullName>
    </recommendedName>
</protein>
<dbReference type="EMBL" id="CAAALY010033664">
    <property type="protein sequence ID" value="VEL17663.1"/>
    <property type="molecule type" value="Genomic_DNA"/>
</dbReference>
<dbReference type="PANTHER" id="PTHR43394:SF1">
    <property type="entry name" value="ATP-BINDING CASSETTE SUB-FAMILY B MEMBER 10, MITOCHONDRIAL"/>
    <property type="match status" value="1"/>
</dbReference>
<dbReference type="GO" id="GO:0015421">
    <property type="term" value="F:ABC-type oligopeptide transporter activity"/>
    <property type="evidence" value="ECO:0007669"/>
    <property type="project" value="TreeGrafter"/>
</dbReference>
<evidence type="ECO:0008006" key="3">
    <source>
        <dbReference type="Google" id="ProtNLM"/>
    </source>
</evidence>
<dbReference type="InterPro" id="IPR039421">
    <property type="entry name" value="Type_1_exporter"/>
</dbReference>
<evidence type="ECO:0000313" key="1">
    <source>
        <dbReference type="EMBL" id="VEL17663.1"/>
    </source>
</evidence>
<dbReference type="OrthoDB" id="6500128at2759"/>
<dbReference type="SUPFAM" id="SSF52540">
    <property type="entry name" value="P-loop containing nucleoside triphosphate hydrolases"/>
    <property type="match status" value="2"/>
</dbReference>
<dbReference type="Proteomes" id="UP000784294">
    <property type="component" value="Unassembled WGS sequence"/>
</dbReference>
<reference evidence="1" key="1">
    <citation type="submission" date="2018-11" db="EMBL/GenBank/DDBJ databases">
        <authorList>
            <consortium name="Pathogen Informatics"/>
        </authorList>
    </citation>
    <scope>NUCLEOTIDE SEQUENCE</scope>
</reference>
<evidence type="ECO:0000313" key="2">
    <source>
        <dbReference type="Proteomes" id="UP000784294"/>
    </source>
</evidence>
<organism evidence="1 2">
    <name type="scientific">Protopolystoma xenopodis</name>
    <dbReference type="NCBI Taxonomy" id="117903"/>
    <lineage>
        <taxon>Eukaryota</taxon>
        <taxon>Metazoa</taxon>
        <taxon>Spiralia</taxon>
        <taxon>Lophotrochozoa</taxon>
        <taxon>Platyhelminthes</taxon>
        <taxon>Monogenea</taxon>
        <taxon>Polyopisthocotylea</taxon>
        <taxon>Polystomatidea</taxon>
        <taxon>Polystomatidae</taxon>
        <taxon>Protopolystoma</taxon>
    </lineage>
</organism>
<accession>A0A3S5CL85</accession>
<sequence length="224" mass="24695">MEVLEICRLANDTSQASSLLDRDVGESGHCLSSGERQLVCLARIILANRAKRLRKPRQCSILKQASPDQGNILAEQPTSYQGFPIPDVSPIWLDDQGIQPATKDMPSCVRAVDSYEQQDQAICLSELTEPAIICLDEVTSSVDEEKEKFIYEILDREFRGSTILFIAHRLSSVLQFCNQAIVMDAGKVVETGLPSLLVADPESVFSRMLLEHTSLTSLLGSSVL</sequence>
<dbReference type="Gene3D" id="3.40.50.300">
    <property type="entry name" value="P-loop containing nucleotide triphosphate hydrolases"/>
    <property type="match status" value="2"/>
</dbReference>
<dbReference type="InterPro" id="IPR027417">
    <property type="entry name" value="P-loop_NTPase"/>
</dbReference>